<dbReference type="InterPro" id="IPR049900">
    <property type="entry name" value="PKS_mFAS_DH"/>
</dbReference>
<dbReference type="SUPFAM" id="SSF55048">
    <property type="entry name" value="Probable ACP-binding domain of malonyl-CoA ACP transacylase"/>
    <property type="match status" value="1"/>
</dbReference>
<dbReference type="SMART" id="SM00823">
    <property type="entry name" value="PKS_PP"/>
    <property type="match status" value="1"/>
</dbReference>
<evidence type="ECO:0000259" key="11">
    <source>
        <dbReference type="PROSITE" id="PS52019"/>
    </source>
</evidence>
<dbReference type="InterPro" id="IPR016035">
    <property type="entry name" value="Acyl_Trfase/lysoPLipase"/>
</dbReference>
<dbReference type="SMART" id="SM00825">
    <property type="entry name" value="PKS_KS"/>
    <property type="match status" value="1"/>
</dbReference>
<evidence type="ECO:0000313" key="12">
    <source>
        <dbReference type="EMBL" id="AUX31975.1"/>
    </source>
</evidence>
<organism evidence="12 13">
    <name type="scientific">Sorangium cellulosum</name>
    <name type="common">Polyangium cellulosum</name>
    <dbReference type="NCBI Taxonomy" id="56"/>
    <lineage>
        <taxon>Bacteria</taxon>
        <taxon>Pseudomonadati</taxon>
        <taxon>Myxococcota</taxon>
        <taxon>Polyangia</taxon>
        <taxon>Polyangiales</taxon>
        <taxon>Polyangiaceae</taxon>
        <taxon>Sorangium</taxon>
    </lineage>
</organism>
<dbReference type="Gene3D" id="3.40.47.10">
    <property type="match status" value="1"/>
</dbReference>
<dbReference type="PANTHER" id="PTHR43775">
    <property type="entry name" value="FATTY ACID SYNTHASE"/>
    <property type="match status" value="1"/>
</dbReference>
<dbReference type="Pfam" id="PF14765">
    <property type="entry name" value="PS-DH"/>
    <property type="match status" value="1"/>
</dbReference>
<dbReference type="Pfam" id="PF00109">
    <property type="entry name" value="ketoacyl-synt"/>
    <property type="match status" value="1"/>
</dbReference>
<dbReference type="InterPro" id="IPR016039">
    <property type="entry name" value="Thiolase-like"/>
</dbReference>
<dbReference type="InterPro" id="IPR016036">
    <property type="entry name" value="Malonyl_transacylase_ACP-bd"/>
</dbReference>
<dbReference type="SUPFAM" id="SSF47336">
    <property type="entry name" value="ACP-like"/>
    <property type="match status" value="1"/>
</dbReference>
<evidence type="ECO:0000256" key="7">
    <source>
        <dbReference type="PROSITE-ProRule" id="PRU01363"/>
    </source>
</evidence>
<dbReference type="EMBL" id="CP012672">
    <property type="protein sequence ID" value="AUX31975.1"/>
    <property type="molecule type" value="Genomic_DNA"/>
</dbReference>
<proteinExistence type="predicted"/>
<dbReference type="FunFam" id="3.40.47.10:FF:000042">
    <property type="entry name" value="Polyketide synthase Pks13"/>
    <property type="match status" value="1"/>
</dbReference>
<name>A0A4P2QPF8_SORCE</name>
<feature type="domain" description="Carrier" evidence="9">
    <location>
        <begin position="1725"/>
        <end position="1800"/>
    </location>
</feature>
<dbReference type="Gene3D" id="3.40.50.720">
    <property type="entry name" value="NAD(P)-binding Rossmann-like Domain"/>
    <property type="match status" value="1"/>
</dbReference>
<dbReference type="CDD" id="cd08955">
    <property type="entry name" value="KR_2_FAS_SDR_x"/>
    <property type="match status" value="1"/>
</dbReference>
<dbReference type="InterPro" id="IPR020806">
    <property type="entry name" value="PKS_PP-bd"/>
</dbReference>
<feature type="region of interest" description="C-terminal hotdog fold" evidence="7">
    <location>
        <begin position="1051"/>
        <end position="1201"/>
    </location>
</feature>
<sequence>MSDLESEEGSEIAIIGIGCRFPGARGPEEYWRNLRDGVESISFFSEAELTSSGVHPAAARDPSYVPAAGVLDRIEQFDASFFGFTRREAELTDPQHRLFLECAWEALESACCVPDSYEGSIGVFAGSSFSSYLASNIQPDLSYMRLLQWTQALVANDKDYLSTHVSYKLNLRGPSVGVQTACSTSLVAVHLACQSLLNRECDVALAGGVTVRVPHLAGYVHEPDGIGSSDGRCRPFDASARGTVFGSGVGVVALKRLSDALADGDRIRAVIRGSAINNDGSVKVGFTAPSVEGQMQVIAEAQAIAGVAPETIDYIEAHGTGTPLGDPIEIAALAKVFGEARGATRGCLIGSVKGNFGHLEVAAGVAGLIKTVLALEHRALPPSLHFVEPNPRCELSKGPFHVNTQLTEWKRTRTPRRAGVSSFGMGGTNAHVVLEEAPAQPESKAAAERPAQLLCISAKREEALRALAGKYAEHLGSHPEERLGDVCFTARAGRAHFAHRLSVVGASREEMQERLSTYARGEPAEQTEQGRVERPDGPRVAFLFTGQGSQYVGMGRELFATEPVFRRAIEECDALLRRHLERPLIEVLYPAEGQASPLDETEYTQPALFAVGYALAAQWKAWGIEPFAVLGHSVGEYVAACVAGVFGLPEGLGLIATRGRLMQALPKQGAMAALFADEATVAEAVEPYAAEVSIAAVNGPSEAVVSGARGAVTAVVEALGARGVKSRWLNVSHAFHSPLMGPMVEAFERAASQVKLGLPQRRLIANVTGRAAREEVTRASYWASHVRAPVRFLEGIRALHEAGAEAFVEVGPSPVLSAMGRRCVPEGAGVWLPSLRPKRSDCAQMLESLGGLYVRGAKVDFAGFDRDRARRKLVLPTYPFQRERYWIDPPPRSQLARPAQGEGPAGGHPLLGQRLRSPAIRGVVFETRLSSRALPFLNDHQVFDVVIFPATAYLELAFAAGAVVLGPTARVLEQVVIHEALPLPAGEERVLQIVLVLGGAGEASFEIFSARAEPLGGEADWRLHASGAIRSEGPRDVRAASSLDEIRARHAGEMSGESYYRQTSAIGVHYGDAFRGLSALWRRDGEVVAEICAPAALAEDAGRYCFHPALLDACLHIVGGALLGADGSMRTSEPYLPVAFDRVRLHGRPGDRLWSQVTVRPSAGGHGAALHGEMRVLTAEGGLLLEAEGLSLRKASPEALRTATGTRLEGWLYRVEWQPRRRAVSERAPDAAAGGRWWIFADRRGVGAALAEALQRRGERCLVVPSPTEPPRAGEVARFEDVVRVLEQDTTDRPLRGVVHLWGVDTPSAGELTATSLAAAEERCCGSVLRVVQTLGRANLSTRLWLVTRGAQPVEPGAQIDLAAAPSWGLGRTIALEHPEVWGGMIDLDPAHDAERAAALLLGEMDRPDGEDHVALRDGQRYVQRVVADGALDLSAQVAPLRPDRTYLVTGGMGGLGRRVARRLVERGARHLALMGRREPTAEAAEELRRLRASGAEIAIFVADVSIEEDAARVLGAIAREMPPLAGVVHAAGLPGDSVLLRHTWEQFAAVLAAKVQGSWNLHVLTRDLPLDFCVYFSSLAAIAGAPSQSSYAAANAFLDALAHHRRALGLPAISVDWGPFSEVGMLATRGANVLSDADLVRIPPDLGVRILDQLIERGGVQTSVVSGDLASYIHGLAAGRPVPIFSSLPQVARARRAAREEASAGASLTLQAQIERAPPSERRDLVFRHVHELVARVLGVRAVGLVDPRQGFFEMGMDSLSSILLKNQLQTGLGRPLPSTVTLDYPSVTALSRFVCDDVLGLERGEPVPSAAPVVSEDEKLLAEIKRLSQSDLEAQLAELTSFE</sequence>
<keyword evidence="3" id="KW-0808">Transferase</keyword>
<gene>
    <name evidence="12" type="ORF">SOCE836_041110</name>
</gene>
<keyword evidence="1" id="KW-0596">Phosphopantetheine</keyword>
<dbReference type="SMART" id="SM00822">
    <property type="entry name" value="PKS_KR"/>
    <property type="match status" value="1"/>
</dbReference>
<evidence type="ECO:0000259" key="9">
    <source>
        <dbReference type="PROSITE" id="PS50075"/>
    </source>
</evidence>
<evidence type="ECO:0000256" key="3">
    <source>
        <dbReference type="ARBA" id="ARBA00022679"/>
    </source>
</evidence>
<dbReference type="InterPro" id="IPR020841">
    <property type="entry name" value="PKS_Beta-ketoAc_synthase_dom"/>
</dbReference>
<dbReference type="Gene3D" id="3.40.366.10">
    <property type="entry name" value="Malonyl-Coenzyme A Acyl Carrier Protein, domain 2"/>
    <property type="match status" value="1"/>
</dbReference>
<dbReference type="Gene3D" id="3.30.70.3290">
    <property type="match status" value="1"/>
</dbReference>
<dbReference type="Pfam" id="PF00550">
    <property type="entry name" value="PP-binding"/>
    <property type="match status" value="1"/>
</dbReference>
<dbReference type="PANTHER" id="PTHR43775:SF51">
    <property type="entry name" value="INACTIVE PHENOLPHTHIOCEROL SYNTHESIS POLYKETIDE SYNTHASE TYPE I PKS1-RELATED"/>
    <property type="match status" value="1"/>
</dbReference>
<feature type="domain" description="Ketosynthase family 3 (KS3)" evidence="10">
    <location>
        <begin position="9"/>
        <end position="436"/>
    </location>
</feature>
<dbReference type="Gene3D" id="1.10.1200.10">
    <property type="entry name" value="ACP-like"/>
    <property type="match status" value="1"/>
</dbReference>
<dbReference type="Pfam" id="PF21089">
    <property type="entry name" value="PKS_DH_N"/>
    <property type="match status" value="1"/>
</dbReference>
<dbReference type="FunFam" id="3.40.366.10:FF:000002">
    <property type="entry name" value="Probable polyketide synthase 2"/>
    <property type="match status" value="1"/>
</dbReference>
<dbReference type="InterPro" id="IPR050091">
    <property type="entry name" value="PKS_NRPS_Biosynth_Enz"/>
</dbReference>
<dbReference type="Gene3D" id="3.10.129.110">
    <property type="entry name" value="Polyketide synthase dehydratase"/>
    <property type="match status" value="1"/>
</dbReference>
<dbReference type="PROSITE" id="PS52004">
    <property type="entry name" value="KS3_2"/>
    <property type="match status" value="1"/>
</dbReference>
<dbReference type="InterPro" id="IPR014030">
    <property type="entry name" value="Ketoacyl_synth_N"/>
</dbReference>
<dbReference type="Pfam" id="PF00698">
    <property type="entry name" value="Acyl_transf_1"/>
    <property type="match status" value="1"/>
</dbReference>
<keyword evidence="6" id="KW-0511">Multifunctional enzyme</keyword>
<dbReference type="Pfam" id="PF22621">
    <property type="entry name" value="CurL-like_PKS_C"/>
    <property type="match status" value="1"/>
</dbReference>
<dbReference type="InterPro" id="IPR057326">
    <property type="entry name" value="KR_dom"/>
</dbReference>
<dbReference type="InterPro" id="IPR020807">
    <property type="entry name" value="PKS_DH"/>
</dbReference>
<evidence type="ECO:0000256" key="1">
    <source>
        <dbReference type="ARBA" id="ARBA00022450"/>
    </source>
</evidence>
<feature type="active site" description="Proton acceptor; for dehydratase activity" evidence="7">
    <location>
        <position position="940"/>
    </location>
</feature>
<evidence type="ECO:0000259" key="10">
    <source>
        <dbReference type="PROSITE" id="PS52004"/>
    </source>
</evidence>
<dbReference type="InterPro" id="IPR009081">
    <property type="entry name" value="PP-bd_ACP"/>
</dbReference>
<accession>A0A4P2QPF8</accession>
<dbReference type="SMART" id="SM00826">
    <property type="entry name" value="PKS_DH"/>
    <property type="match status" value="1"/>
</dbReference>
<keyword evidence="2" id="KW-0597">Phosphoprotein</keyword>
<feature type="domain" description="PKS/mFAS DH" evidence="11">
    <location>
        <begin position="908"/>
        <end position="1201"/>
    </location>
</feature>
<evidence type="ECO:0000256" key="6">
    <source>
        <dbReference type="ARBA" id="ARBA00023268"/>
    </source>
</evidence>
<dbReference type="PROSITE" id="PS50075">
    <property type="entry name" value="CARRIER"/>
    <property type="match status" value="1"/>
</dbReference>
<dbReference type="InterPro" id="IPR042104">
    <property type="entry name" value="PKS_dehydratase_sf"/>
</dbReference>
<evidence type="ECO:0000256" key="5">
    <source>
        <dbReference type="ARBA" id="ARBA00023098"/>
    </source>
</evidence>
<dbReference type="InterPro" id="IPR014031">
    <property type="entry name" value="Ketoacyl_synth_C"/>
</dbReference>
<dbReference type="SUPFAM" id="SSF51735">
    <property type="entry name" value="NAD(P)-binding Rossmann-fold domains"/>
    <property type="match status" value="2"/>
</dbReference>
<dbReference type="Pfam" id="PF08659">
    <property type="entry name" value="KR"/>
    <property type="match status" value="1"/>
</dbReference>
<evidence type="ECO:0000313" key="13">
    <source>
        <dbReference type="Proteomes" id="UP000295497"/>
    </source>
</evidence>
<dbReference type="GO" id="GO:0004312">
    <property type="term" value="F:fatty acid synthase activity"/>
    <property type="evidence" value="ECO:0007669"/>
    <property type="project" value="TreeGrafter"/>
</dbReference>
<dbReference type="InterPro" id="IPR014043">
    <property type="entry name" value="Acyl_transferase_dom"/>
</dbReference>
<dbReference type="GO" id="GO:0004315">
    <property type="term" value="F:3-oxoacyl-[acyl-carrier-protein] synthase activity"/>
    <property type="evidence" value="ECO:0007669"/>
    <property type="project" value="InterPro"/>
</dbReference>
<dbReference type="CDD" id="cd00833">
    <property type="entry name" value="PKS"/>
    <property type="match status" value="1"/>
</dbReference>
<dbReference type="InterPro" id="IPR036291">
    <property type="entry name" value="NAD(P)-bd_dom_sf"/>
</dbReference>
<feature type="active site" description="Proton donor; for dehydratase activity" evidence="7">
    <location>
        <position position="1112"/>
    </location>
</feature>
<keyword evidence="5" id="KW-0443">Lipid metabolism</keyword>
<dbReference type="InterPro" id="IPR036736">
    <property type="entry name" value="ACP-like_sf"/>
</dbReference>
<keyword evidence="4" id="KW-0276">Fatty acid metabolism</keyword>
<evidence type="ECO:0000256" key="4">
    <source>
        <dbReference type="ARBA" id="ARBA00022832"/>
    </source>
</evidence>
<dbReference type="GO" id="GO:0031177">
    <property type="term" value="F:phosphopantetheine binding"/>
    <property type="evidence" value="ECO:0007669"/>
    <property type="project" value="InterPro"/>
</dbReference>
<dbReference type="SUPFAM" id="SSF52151">
    <property type="entry name" value="FabD/lysophospholipase-like"/>
    <property type="match status" value="1"/>
</dbReference>
<dbReference type="InterPro" id="IPR013968">
    <property type="entry name" value="PKS_KR"/>
</dbReference>
<dbReference type="InterPro" id="IPR001227">
    <property type="entry name" value="Ac_transferase_dom_sf"/>
</dbReference>
<feature type="region of interest" description="Disordered" evidence="8">
    <location>
        <begin position="891"/>
        <end position="912"/>
    </location>
</feature>
<dbReference type="InterPro" id="IPR018201">
    <property type="entry name" value="Ketoacyl_synth_AS"/>
</dbReference>
<dbReference type="Proteomes" id="UP000295497">
    <property type="component" value="Chromosome"/>
</dbReference>
<evidence type="ECO:0000256" key="8">
    <source>
        <dbReference type="SAM" id="MobiDB-lite"/>
    </source>
</evidence>
<dbReference type="Pfam" id="PF02801">
    <property type="entry name" value="Ketoacyl-synt_C"/>
    <property type="match status" value="1"/>
</dbReference>
<reference evidence="12 13" key="1">
    <citation type="submission" date="2015-09" db="EMBL/GenBank/DDBJ databases">
        <title>Sorangium comparison.</title>
        <authorList>
            <person name="Zaburannyi N."/>
            <person name="Bunk B."/>
            <person name="Overmann J."/>
            <person name="Mueller R."/>
        </authorList>
    </citation>
    <scope>NUCLEOTIDE SEQUENCE [LARGE SCALE GENOMIC DNA]</scope>
    <source>
        <strain evidence="12 13">So ce836</strain>
    </source>
</reference>
<dbReference type="InterPro" id="IPR049552">
    <property type="entry name" value="PKS_DH_N"/>
</dbReference>
<dbReference type="PROSITE" id="PS52019">
    <property type="entry name" value="PKS_MFAS_DH"/>
    <property type="match status" value="1"/>
</dbReference>
<dbReference type="SUPFAM" id="SSF53901">
    <property type="entry name" value="Thiolase-like"/>
    <property type="match status" value="1"/>
</dbReference>
<dbReference type="InterPro" id="IPR049551">
    <property type="entry name" value="PKS_DH_C"/>
</dbReference>
<dbReference type="GO" id="GO:0006633">
    <property type="term" value="P:fatty acid biosynthetic process"/>
    <property type="evidence" value="ECO:0007669"/>
    <property type="project" value="InterPro"/>
</dbReference>
<protein>
    <submittedName>
        <fullName evidence="12">Polyketide synthase</fullName>
    </submittedName>
</protein>
<dbReference type="RefSeq" id="WP_129575667.1">
    <property type="nucleotide sequence ID" value="NZ_CP012672.1"/>
</dbReference>
<dbReference type="PROSITE" id="PS00606">
    <property type="entry name" value="KS3_1"/>
    <property type="match status" value="1"/>
</dbReference>
<evidence type="ECO:0000256" key="2">
    <source>
        <dbReference type="ARBA" id="ARBA00022553"/>
    </source>
</evidence>
<dbReference type="SMART" id="SM00827">
    <property type="entry name" value="PKS_AT"/>
    <property type="match status" value="1"/>
</dbReference>
<feature type="region of interest" description="N-terminal hotdog fold" evidence="7">
    <location>
        <begin position="908"/>
        <end position="1036"/>
    </location>
</feature>